<dbReference type="Pfam" id="PF00122">
    <property type="entry name" value="E1-E2_ATPase"/>
    <property type="match status" value="1"/>
</dbReference>
<evidence type="ECO:0000313" key="14">
    <source>
        <dbReference type="Proteomes" id="UP000315010"/>
    </source>
</evidence>
<dbReference type="InterPro" id="IPR004014">
    <property type="entry name" value="ATPase_P-typ_cation-transptr_N"/>
</dbReference>
<name>A0A5C5Z9M7_9BACT</name>
<keyword evidence="14" id="KW-1185">Reference proteome</keyword>
<dbReference type="InterPro" id="IPR008250">
    <property type="entry name" value="ATPase_P-typ_transduc_dom_A_sf"/>
</dbReference>
<dbReference type="RefSeq" id="WP_146401542.1">
    <property type="nucleotide sequence ID" value="NZ_SJPJ01000001.1"/>
</dbReference>
<keyword evidence="9 11" id="KW-1133">Transmembrane helix</keyword>
<dbReference type="FunFam" id="3.40.50.1000:FF:000001">
    <property type="entry name" value="Phospholipid-transporting ATPase IC"/>
    <property type="match status" value="1"/>
</dbReference>
<dbReference type="GO" id="GO:0036376">
    <property type="term" value="P:sodium ion export across plasma membrane"/>
    <property type="evidence" value="ECO:0007669"/>
    <property type="project" value="TreeGrafter"/>
</dbReference>
<dbReference type="PANTHER" id="PTHR43294">
    <property type="entry name" value="SODIUM/POTASSIUM-TRANSPORTING ATPASE SUBUNIT ALPHA"/>
    <property type="match status" value="1"/>
</dbReference>
<dbReference type="GO" id="GO:0006883">
    <property type="term" value="P:intracellular sodium ion homeostasis"/>
    <property type="evidence" value="ECO:0007669"/>
    <property type="project" value="TreeGrafter"/>
</dbReference>
<dbReference type="NCBIfam" id="TIGR01494">
    <property type="entry name" value="ATPase_P-type"/>
    <property type="match status" value="4"/>
</dbReference>
<accession>A0A5C5Z9M7</accession>
<dbReference type="SUPFAM" id="SSF81653">
    <property type="entry name" value="Calcium ATPase, transduction domain A"/>
    <property type="match status" value="1"/>
</dbReference>
<feature type="domain" description="Cation-transporting P-type ATPase N-terminal" evidence="12">
    <location>
        <begin position="8"/>
        <end position="82"/>
    </location>
</feature>
<dbReference type="Pfam" id="PF08282">
    <property type="entry name" value="Hydrolase_3"/>
    <property type="match status" value="1"/>
</dbReference>
<dbReference type="InterPro" id="IPR023298">
    <property type="entry name" value="ATPase_P-typ_TM_dom_sf"/>
</dbReference>
<dbReference type="PROSITE" id="PS00154">
    <property type="entry name" value="ATPASE_E1_E2"/>
    <property type="match status" value="1"/>
</dbReference>
<dbReference type="Pfam" id="PF00690">
    <property type="entry name" value="Cation_ATPase_N"/>
    <property type="match status" value="1"/>
</dbReference>
<organism evidence="13 14">
    <name type="scientific">Novipirellula herctigrandis</name>
    <dbReference type="NCBI Taxonomy" id="2527986"/>
    <lineage>
        <taxon>Bacteria</taxon>
        <taxon>Pseudomonadati</taxon>
        <taxon>Planctomycetota</taxon>
        <taxon>Planctomycetia</taxon>
        <taxon>Pirellulales</taxon>
        <taxon>Pirellulaceae</taxon>
        <taxon>Novipirellula</taxon>
    </lineage>
</organism>
<dbReference type="FunFam" id="3.40.50.1000:FF:000028">
    <property type="entry name" value="Calcium-transporting P-type ATPase, putative"/>
    <property type="match status" value="1"/>
</dbReference>
<evidence type="ECO:0000256" key="10">
    <source>
        <dbReference type="ARBA" id="ARBA00023136"/>
    </source>
</evidence>
<dbReference type="InterPro" id="IPR023214">
    <property type="entry name" value="HAD_sf"/>
</dbReference>
<feature type="transmembrane region" description="Helical" evidence="11">
    <location>
        <begin position="845"/>
        <end position="864"/>
    </location>
</feature>
<comment type="similarity">
    <text evidence="2">Belongs to the cation transport ATPase (P-type) (TC 3.A.3) family. Type IIA subfamily.</text>
</comment>
<comment type="subcellular location">
    <subcellularLocation>
        <location evidence="1">Endomembrane system</location>
        <topology evidence="1">Multi-pass membrane protein</topology>
    </subcellularLocation>
</comment>
<feature type="transmembrane region" description="Helical" evidence="11">
    <location>
        <begin position="703"/>
        <end position="728"/>
    </location>
</feature>
<dbReference type="InterPro" id="IPR059000">
    <property type="entry name" value="ATPase_P-type_domA"/>
</dbReference>
<gene>
    <name evidence="13" type="primary">ctpF_2</name>
    <name evidence="13" type="ORF">CA13_55070</name>
</gene>
<dbReference type="InterPro" id="IPR044492">
    <property type="entry name" value="P_typ_ATPase_HD_dom"/>
</dbReference>
<dbReference type="InterPro" id="IPR023299">
    <property type="entry name" value="ATPase_P-typ_cyto_dom_N"/>
</dbReference>
<evidence type="ECO:0000313" key="13">
    <source>
        <dbReference type="EMBL" id="TWT84032.1"/>
    </source>
</evidence>
<evidence type="ECO:0000256" key="1">
    <source>
        <dbReference type="ARBA" id="ARBA00004127"/>
    </source>
</evidence>
<evidence type="ECO:0000256" key="5">
    <source>
        <dbReference type="ARBA" id="ARBA00022741"/>
    </source>
</evidence>
<evidence type="ECO:0000256" key="4">
    <source>
        <dbReference type="ARBA" id="ARBA00022692"/>
    </source>
</evidence>
<keyword evidence="13" id="KW-0378">Hydrolase</keyword>
<dbReference type="PANTHER" id="PTHR43294:SF20">
    <property type="entry name" value="P-TYPE ATPASE"/>
    <property type="match status" value="1"/>
</dbReference>
<protein>
    <submittedName>
        <fullName evidence="13">Putative cation-transporting ATPase F</fullName>
        <ecNumber evidence="13">3.6.3.-</ecNumber>
    </submittedName>
</protein>
<feature type="transmembrane region" description="Helical" evidence="11">
    <location>
        <begin position="776"/>
        <end position="795"/>
    </location>
</feature>
<sequence>MAKPQTEFWHHQSTEDVVSRLEADIDRGLGLLEIDRRLDRHGPNSLTQRVGETPLQILFRQFQQPLVYILLAAVALTLVLREWADAAVIFAVVIVNATIGFMQEAKALKAIDALSKIMNNEATVVRGGQPSQVAAAELVPGDLVLLQSGDRVPADLRLVRVKDLQIDESALTGESVPVEKHTDILAASTVLADRTNMVFSTTLVTYGTAAGLVVATGDRTEIGQINELIASADVLETPLVRRINELSHSLLKVILVLASLVAIAIMIRGESAVEVLLAAVALSVGAIPEGLPAVVTATLALGVSRLAQRHAIVRKLPAVETLGSTTVICSDKTGTLTQNQMTVCSIYTGGQQYGVTGTGYDPDGHMTSTLRDGDEATKVPVVVGEPLSEILLGGLLCNDARVTQDDDDNWRVEGDPTEAALLVSAAKGGFVRDHEQTLRPRLDVVPFESQHQYMATLHRSGGETTVYMKGSVEQLLPRCVSLFGGGDLDVDETTVMVQTMAKQGLRVLALATKPMPSHQETLSHDDVQDGLQLLGLQGMIDPPRPEAITAVKACQQAGIKVKMITGDHVGTATAIASQLGLEGQRDEHTQSLVGFTGLELEQMTDRQLIESAENAAVFARVSPSQKLRLVEALQSRDHVVAMTGDGVNDAPALRQANIGVAMGITGTEVTKEAADMILTDDNFASIEAAVEEGRGIYDNLIKFIAWTLPTNLGEAGIILVAAFLGLQLPITPLQILWINMATAVLLGATLAFEPKEPNLMSRPPRAQNDPILSRTMIWRTLWVGGILVVATYMVFAFKKSLGVDVDSARTAAVNVIVLGQVFYLLSCRSLRHSMFRVGVFSNRWLWLGVVGMIALQLLFTYSPLMNRLFESAPTTWRPWALAIGSGLLLYMLVELDKWRFGQSRVD</sequence>
<dbReference type="Gene3D" id="2.70.150.10">
    <property type="entry name" value="Calcium-transporting ATPase, cytoplasmic transduction domain A"/>
    <property type="match status" value="1"/>
</dbReference>
<dbReference type="AlphaFoldDB" id="A0A5C5Z9M7"/>
<dbReference type="InterPro" id="IPR036412">
    <property type="entry name" value="HAD-like_sf"/>
</dbReference>
<dbReference type="InterPro" id="IPR050510">
    <property type="entry name" value="Cation_transp_ATPase_P-type"/>
</dbReference>
<comment type="caution">
    <text evidence="13">The sequence shown here is derived from an EMBL/GenBank/DDBJ whole genome shotgun (WGS) entry which is preliminary data.</text>
</comment>
<dbReference type="EMBL" id="SJPJ01000001">
    <property type="protein sequence ID" value="TWT84032.1"/>
    <property type="molecule type" value="Genomic_DNA"/>
</dbReference>
<feature type="transmembrane region" description="Helical" evidence="11">
    <location>
        <begin position="250"/>
        <end position="269"/>
    </location>
</feature>
<keyword evidence="5" id="KW-0547">Nucleotide-binding</keyword>
<evidence type="ECO:0000256" key="9">
    <source>
        <dbReference type="ARBA" id="ARBA00022989"/>
    </source>
</evidence>
<feature type="transmembrane region" description="Helical" evidence="11">
    <location>
        <begin position="807"/>
        <end position="825"/>
    </location>
</feature>
<dbReference type="GO" id="GO:0005524">
    <property type="term" value="F:ATP binding"/>
    <property type="evidence" value="ECO:0007669"/>
    <property type="project" value="UniProtKB-KW"/>
</dbReference>
<dbReference type="Pfam" id="PF13246">
    <property type="entry name" value="Cation_ATPase"/>
    <property type="match status" value="1"/>
</dbReference>
<dbReference type="FunFam" id="2.70.150.10:FF:000160">
    <property type="entry name" value="Sarcoplasmic/endoplasmic reticulum calcium ATPase 1"/>
    <property type="match status" value="1"/>
</dbReference>
<keyword evidence="6" id="KW-0067">ATP-binding</keyword>
<dbReference type="GO" id="GO:1990573">
    <property type="term" value="P:potassium ion import across plasma membrane"/>
    <property type="evidence" value="ECO:0007669"/>
    <property type="project" value="TreeGrafter"/>
</dbReference>
<dbReference type="SUPFAM" id="SSF56784">
    <property type="entry name" value="HAD-like"/>
    <property type="match status" value="1"/>
</dbReference>
<dbReference type="InterPro" id="IPR006068">
    <property type="entry name" value="ATPase_P-typ_cation-transptr_C"/>
</dbReference>
<dbReference type="EC" id="3.6.3.-" evidence="13"/>
<dbReference type="SFLD" id="SFLDG00002">
    <property type="entry name" value="C1.7:_P-type_atpase_like"/>
    <property type="match status" value="1"/>
</dbReference>
<dbReference type="CDD" id="cd02080">
    <property type="entry name" value="P-type_ATPase_cation"/>
    <property type="match status" value="1"/>
</dbReference>
<dbReference type="SMART" id="SM00831">
    <property type="entry name" value="Cation_ATPase_N"/>
    <property type="match status" value="1"/>
</dbReference>
<evidence type="ECO:0000256" key="11">
    <source>
        <dbReference type="SAM" id="Phobius"/>
    </source>
</evidence>
<dbReference type="SFLD" id="SFLDF00027">
    <property type="entry name" value="p-type_atpase"/>
    <property type="match status" value="1"/>
</dbReference>
<keyword evidence="4 11" id="KW-0812">Transmembrane</keyword>
<dbReference type="GO" id="GO:0005886">
    <property type="term" value="C:plasma membrane"/>
    <property type="evidence" value="ECO:0007669"/>
    <property type="project" value="TreeGrafter"/>
</dbReference>
<dbReference type="Proteomes" id="UP000315010">
    <property type="component" value="Unassembled WGS sequence"/>
</dbReference>
<dbReference type="Gene3D" id="1.20.1110.10">
    <property type="entry name" value="Calcium-transporting ATPase, transmembrane domain"/>
    <property type="match status" value="1"/>
</dbReference>
<dbReference type="PRINTS" id="PR00120">
    <property type="entry name" value="HATPASE"/>
</dbReference>
<dbReference type="GO" id="GO:0016887">
    <property type="term" value="F:ATP hydrolysis activity"/>
    <property type="evidence" value="ECO:0007669"/>
    <property type="project" value="InterPro"/>
</dbReference>
<evidence type="ECO:0000256" key="3">
    <source>
        <dbReference type="ARBA" id="ARBA00022553"/>
    </source>
</evidence>
<feature type="transmembrane region" description="Helical" evidence="11">
    <location>
        <begin position="86"/>
        <end position="102"/>
    </location>
</feature>
<evidence type="ECO:0000256" key="8">
    <source>
        <dbReference type="ARBA" id="ARBA00022967"/>
    </source>
</evidence>
<dbReference type="InterPro" id="IPR001757">
    <property type="entry name" value="P_typ_ATPase"/>
</dbReference>
<evidence type="ECO:0000256" key="7">
    <source>
        <dbReference type="ARBA" id="ARBA00022842"/>
    </source>
</evidence>
<dbReference type="GO" id="GO:0005391">
    <property type="term" value="F:P-type sodium:potassium-exchanging transporter activity"/>
    <property type="evidence" value="ECO:0007669"/>
    <property type="project" value="TreeGrafter"/>
</dbReference>
<dbReference type="SFLD" id="SFLDS00003">
    <property type="entry name" value="Haloacid_Dehalogenase"/>
    <property type="match status" value="1"/>
</dbReference>
<keyword evidence="8" id="KW-1278">Translocase</keyword>
<feature type="transmembrane region" description="Helical" evidence="11">
    <location>
        <begin position="876"/>
        <end position="893"/>
    </location>
</feature>
<reference evidence="13 14" key="1">
    <citation type="submission" date="2019-02" db="EMBL/GenBank/DDBJ databases">
        <title>Deep-cultivation of Planctomycetes and their phenomic and genomic characterization uncovers novel biology.</title>
        <authorList>
            <person name="Wiegand S."/>
            <person name="Jogler M."/>
            <person name="Boedeker C."/>
            <person name="Pinto D."/>
            <person name="Vollmers J."/>
            <person name="Rivas-Marin E."/>
            <person name="Kohn T."/>
            <person name="Peeters S.H."/>
            <person name="Heuer A."/>
            <person name="Rast P."/>
            <person name="Oberbeckmann S."/>
            <person name="Bunk B."/>
            <person name="Jeske O."/>
            <person name="Meyerdierks A."/>
            <person name="Storesund J.E."/>
            <person name="Kallscheuer N."/>
            <person name="Luecker S."/>
            <person name="Lage O.M."/>
            <person name="Pohl T."/>
            <person name="Merkel B.J."/>
            <person name="Hornburger P."/>
            <person name="Mueller R.-W."/>
            <person name="Bruemmer F."/>
            <person name="Labrenz M."/>
            <person name="Spormann A.M."/>
            <person name="Op Den Camp H."/>
            <person name="Overmann J."/>
            <person name="Amann R."/>
            <person name="Jetten M.S.M."/>
            <person name="Mascher T."/>
            <person name="Medema M.H."/>
            <person name="Devos D.P."/>
            <person name="Kaster A.-K."/>
            <person name="Ovreas L."/>
            <person name="Rohde M."/>
            <person name="Galperin M.Y."/>
            <person name="Jogler C."/>
        </authorList>
    </citation>
    <scope>NUCLEOTIDE SEQUENCE [LARGE SCALE GENOMIC DNA]</scope>
    <source>
        <strain evidence="13 14">CA13</strain>
    </source>
</reference>
<dbReference type="GO" id="GO:0030007">
    <property type="term" value="P:intracellular potassium ion homeostasis"/>
    <property type="evidence" value="ECO:0007669"/>
    <property type="project" value="TreeGrafter"/>
</dbReference>
<dbReference type="PRINTS" id="PR00119">
    <property type="entry name" value="CATATPASE"/>
</dbReference>
<dbReference type="OrthoDB" id="211392at2"/>
<evidence type="ECO:0000256" key="6">
    <source>
        <dbReference type="ARBA" id="ARBA00022840"/>
    </source>
</evidence>
<dbReference type="GO" id="GO:1902600">
    <property type="term" value="P:proton transmembrane transport"/>
    <property type="evidence" value="ECO:0007669"/>
    <property type="project" value="TreeGrafter"/>
</dbReference>
<evidence type="ECO:0000256" key="2">
    <source>
        <dbReference type="ARBA" id="ARBA00005675"/>
    </source>
</evidence>
<dbReference type="SUPFAM" id="SSF81660">
    <property type="entry name" value="Metal cation-transporting ATPase, ATP-binding domain N"/>
    <property type="match status" value="1"/>
</dbReference>
<keyword evidence="7" id="KW-0460">Magnesium</keyword>
<dbReference type="GO" id="GO:0012505">
    <property type="term" value="C:endomembrane system"/>
    <property type="evidence" value="ECO:0007669"/>
    <property type="project" value="UniProtKB-SubCell"/>
</dbReference>
<dbReference type="Gene3D" id="3.40.50.1000">
    <property type="entry name" value="HAD superfamily/HAD-like"/>
    <property type="match status" value="1"/>
</dbReference>
<dbReference type="Pfam" id="PF00689">
    <property type="entry name" value="Cation_ATPase_C"/>
    <property type="match status" value="1"/>
</dbReference>
<dbReference type="InterPro" id="IPR018303">
    <property type="entry name" value="ATPase_P-typ_P_site"/>
</dbReference>
<feature type="transmembrane region" description="Helical" evidence="11">
    <location>
        <begin position="275"/>
        <end position="301"/>
    </location>
</feature>
<feature type="transmembrane region" description="Helical" evidence="11">
    <location>
        <begin position="734"/>
        <end position="752"/>
    </location>
</feature>
<dbReference type="SUPFAM" id="SSF81665">
    <property type="entry name" value="Calcium ATPase, transmembrane domain M"/>
    <property type="match status" value="1"/>
</dbReference>
<keyword evidence="10 11" id="KW-0472">Membrane</keyword>
<keyword evidence="3" id="KW-0597">Phosphoprotein</keyword>
<proteinExistence type="inferred from homology"/>
<evidence type="ECO:0000259" key="12">
    <source>
        <dbReference type="SMART" id="SM00831"/>
    </source>
</evidence>
<feature type="transmembrane region" description="Helical" evidence="11">
    <location>
        <begin position="65"/>
        <end position="80"/>
    </location>
</feature>
<dbReference type="Gene3D" id="3.40.1110.10">
    <property type="entry name" value="Calcium-transporting ATPase, cytoplasmic domain N"/>
    <property type="match status" value="1"/>
</dbReference>